<evidence type="ECO:0000259" key="13">
    <source>
        <dbReference type="Pfam" id="PF01292"/>
    </source>
</evidence>
<evidence type="ECO:0000256" key="1">
    <source>
        <dbReference type="ARBA" id="ARBA00004651"/>
    </source>
</evidence>
<evidence type="ECO:0000256" key="11">
    <source>
        <dbReference type="ARBA" id="ARBA00023136"/>
    </source>
</evidence>
<evidence type="ECO:0000256" key="3">
    <source>
        <dbReference type="ARBA" id="ARBA00022448"/>
    </source>
</evidence>
<proteinExistence type="inferred from homology"/>
<dbReference type="GO" id="GO:0020037">
    <property type="term" value="F:heme binding"/>
    <property type="evidence" value="ECO:0007669"/>
    <property type="project" value="TreeGrafter"/>
</dbReference>
<evidence type="ECO:0000256" key="9">
    <source>
        <dbReference type="ARBA" id="ARBA00022989"/>
    </source>
</evidence>
<feature type="transmembrane region" description="Helical" evidence="12">
    <location>
        <begin position="103"/>
        <end position="124"/>
    </location>
</feature>
<dbReference type="SUPFAM" id="SSF81342">
    <property type="entry name" value="Transmembrane di-heme cytochromes"/>
    <property type="match status" value="1"/>
</dbReference>
<gene>
    <name evidence="14" type="ORF">GGQ87_000644</name>
</gene>
<dbReference type="RefSeq" id="WP_168045270.1">
    <property type="nucleotide sequence ID" value="NZ_JAATJM010000001.1"/>
</dbReference>
<evidence type="ECO:0000256" key="8">
    <source>
        <dbReference type="ARBA" id="ARBA00022982"/>
    </source>
</evidence>
<dbReference type="InterPro" id="IPR000516">
    <property type="entry name" value="Ni-dep_Hydgase_cyt-B"/>
</dbReference>
<keyword evidence="4" id="KW-1003">Cell membrane</keyword>
<keyword evidence="7" id="KW-0479">Metal-binding</keyword>
<protein>
    <submittedName>
        <fullName evidence="14">Thiosulfate reductase cytochrome b subunit</fullName>
    </submittedName>
</protein>
<dbReference type="GO" id="GO:0022904">
    <property type="term" value="P:respiratory electron transport chain"/>
    <property type="evidence" value="ECO:0007669"/>
    <property type="project" value="InterPro"/>
</dbReference>
<keyword evidence="6 12" id="KW-0812">Transmembrane</keyword>
<dbReference type="InterPro" id="IPR051542">
    <property type="entry name" value="Hydrogenase_cytochrome"/>
</dbReference>
<dbReference type="PANTHER" id="PTHR30485:SF1">
    <property type="entry name" value="CYTOCHROME YDHU-RELATED"/>
    <property type="match status" value="1"/>
</dbReference>
<keyword evidence="8" id="KW-0249">Electron transport</keyword>
<keyword evidence="10" id="KW-0408">Iron</keyword>
<evidence type="ECO:0000256" key="7">
    <source>
        <dbReference type="ARBA" id="ARBA00022723"/>
    </source>
</evidence>
<keyword evidence="15" id="KW-1185">Reference proteome</keyword>
<feature type="domain" description="Cytochrome b561 bacterial/Ni-hydrogenase" evidence="13">
    <location>
        <begin position="34"/>
        <end position="247"/>
    </location>
</feature>
<feature type="transmembrane region" description="Helical" evidence="12">
    <location>
        <begin position="44"/>
        <end position="63"/>
    </location>
</feature>
<dbReference type="AlphaFoldDB" id="A0A7X6BNF1"/>
<dbReference type="EMBL" id="JAATJM010000001">
    <property type="protein sequence ID" value="NJC40386.1"/>
    <property type="molecule type" value="Genomic_DNA"/>
</dbReference>
<dbReference type="GO" id="GO:0005886">
    <property type="term" value="C:plasma membrane"/>
    <property type="evidence" value="ECO:0007669"/>
    <property type="project" value="UniProtKB-SubCell"/>
</dbReference>
<evidence type="ECO:0000313" key="14">
    <source>
        <dbReference type="EMBL" id="NJC40386.1"/>
    </source>
</evidence>
<name>A0A7X6BNF1_9CAUL</name>
<comment type="subcellular location">
    <subcellularLocation>
        <location evidence="1">Cell membrane</location>
        <topology evidence="1">Multi-pass membrane protein</topology>
    </subcellularLocation>
</comment>
<evidence type="ECO:0000256" key="12">
    <source>
        <dbReference type="SAM" id="Phobius"/>
    </source>
</evidence>
<dbReference type="GO" id="GO:0005506">
    <property type="term" value="F:iron ion binding"/>
    <property type="evidence" value="ECO:0007669"/>
    <property type="project" value="InterPro"/>
</dbReference>
<evidence type="ECO:0000256" key="6">
    <source>
        <dbReference type="ARBA" id="ARBA00022692"/>
    </source>
</evidence>
<sequence>MSDTVADPPAVAVAPAAEAHADRVLPGGRVDTWRHPTTVRVSHWLNVIAVIVLLMSGLNILAAHPHLYWGLRSTFAEPWINTPRVPDWLMIPQARNLAQARNWHFLFAWVFVVNGLIYLSWSLLTGRFRRRLLPTGADLRGFWPSVVEHARFHFPTDDHARAYNVIQKLTYMAMVLVVLPLMLVTGLSMSPGFNAIGGVLLEIMGGRQSARTLHFISAGLIVGFIVVHVGLVIWTGFFNNMRSMITGWFVIQPEGSTAGPKLRRNKDEGEAP</sequence>
<dbReference type="GO" id="GO:0009055">
    <property type="term" value="F:electron transfer activity"/>
    <property type="evidence" value="ECO:0007669"/>
    <property type="project" value="InterPro"/>
</dbReference>
<dbReference type="PRINTS" id="PR00161">
    <property type="entry name" value="NIHGNASECYTB"/>
</dbReference>
<organism evidence="14 15">
    <name type="scientific">Brevundimonas alba</name>
    <dbReference type="NCBI Taxonomy" id="74314"/>
    <lineage>
        <taxon>Bacteria</taxon>
        <taxon>Pseudomonadati</taxon>
        <taxon>Pseudomonadota</taxon>
        <taxon>Alphaproteobacteria</taxon>
        <taxon>Caulobacterales</taxon>
        <taxon>Caulobacteraceae</taxon>
        <taxon>Brevundimonas</taxon>
    </lineage>
</organism>
<feature type="transmembrane region" description="Helical" evidence="12">
    <location>
        <begin position="213"/>
        <end position="234"/>
    </location>
</feature>
<keyword evidence="5" id="KW-0349">Heme</keyword>
<comment type="caution">
    <text evidence="14">The sequence shown here is derived from an EMBL/GenBank/DDBJ whole genome shotgun (WGS) entry which is preliminary data.</text>
</comment>
<comment type="similarity">
    <text evidence="2">Belongs to the HupC/HyaC/HydC family.</text>
</comment>
<dbReference type="InterPro" id="IPR016174">
    <property type="entry name" value="Di-haem_cyt_TM"/>
</dbReference>
<keyword evidence="3" id="KW-0813">Transport</keyword>
<evidence type="ECO:0000256" key="10">
    <source>
        <dbReference type="ARBA" id="ARBA00023004"/>
    </source>
</evidence>
<keyword evidence="11 12" id="KW-0472">Membrane</keyword>
<dbReference type="Gene3D" id="1.20.950.20">
    <property type="entry name" value="Transmembrane di-heme cytochromes, Chain C"/>
    <property type="match status" value="1"/>
</dbReference>
<feature type="transmembrane region" description="Helical" evidence="12">
    <location>
        <begin position="169"/>
        <end position="193"/>
    </location>
</feature>
<evidence type="ECO:0000256" key="4">
    <source>
        <dbReference type="ARBA" id="ARBA00022475"/>
    </source>
</evidence>
<dbReference type="Proteomes" id="UP000587415">
    <property type="component" value="Unassembled WGS sequence"/>
</dbReference>
<accession>A0A7X6BNF1</accession>
<keyword evidence="9 12" id="KW-1133">Transmembrane helix</keyword>
<dbReference type="InterPro" id="IPR011577">
    <property type="entry name" value="Cyt_b561_bac/Ni-Hgenase"/>
</dbReference>
<evidence type="ECO:0000313" key="15">
    <source>
        <dbReference type="Proteomes" id="UP000587415"/>
    </source>
</evidence>
<dbReference type="Pfam" id="PF01292">
    <property type="entry name" value="Ni_hydr_CYTB"/>
    <property type="match status" value="1"/>
</dbReference>
<reference evidence="14 15" key="1">
    <citation type="submission" date="2020-03" db="EMBL/GenBank/DDBJ databases">
        <title>Genomic Encyclopedia of Type Strains, Phase IV (KMG-IV): sequencing the most valuable type-strain genomes for metagenomic binning, comparative biology and taxonomic classification.</title>
        <authorList>
            <person name="Goeker M."/>
        </authorList>
    </citation>
    <scope>NUCLEOTIDE SEQUENCE [LARGE SCALE GENOMIC DNA]</scope>
    <source>
        <strain evidence="14 15">DSM 4736</strain>
    </source>
</reference>
<dbReference type="PANTHER" id="PTHR30485">
    <property type="entry name" value="NI/FE-HYDROGENASE 1 B-TYPE CYTOCHROME SUBUNIT"/>
    <property type="match status" value="1"/>
</dbReference>
<evidence type="ECO:0000256" key="2">
    <source>
        <dbReference type="ARBA" id="ARBA00008622"/>
    </source>
</evidence>
<evidence type="ECO:0000256" key="5">
    <source>
        <dbReference type="ARBA" id="ARBA00022617"/>
    </source>
</evidence>